<feature type="signal peptide" evidence="1">
    <location>
        <begin position="1"/>
        <end position="22"/>
    </location>
</feature>
<feature type="chain" id="PRO_5019517209" description="Secreted protein" evidence="1">
    <location>
        <begin position="23"/>
        <end position="81"/>
    </location>
</feature>
<evidence type="ECO:0008006" key="4">
    <source>
        <dbReference type="Google" id="ProtNLM"/>
    </source>
</evidence>
<evidence type="ECO:0000313" key="3">
    <source>
        <dbReference type="Proteomes" id="UP000288805"/>
    </source>
</evidence>
<evidence type="ECO:0000256" key="1">
    <source>
        <dbReference type="SAM" id="SignalP"/>
    </source>
</evidence>
<sequence length="81" mass="8792">MLGSVLPISWSNLIDFFFLVDAGNGFAGTHPNSIGVWTMAFNGPPFRNCPDFYIGGLLLLLCEEPCRWTTGATPPLWSGVS</sequence>
<reference evidence="2 3" key="1">
    <citation type="journal article" date="2018" name="PLoS Genet.">
        <title>Population sequencing reveals clonal diversity and ancestral inbreeding in the grapevine cultivar Chardonnay.</title>
        <authorList>
            <person name="Roach M.J."/>
            <person name="Johnson D.L."/>
            <person name="Bohlmann J."/>
            <person name="van Vuuren H.J."/>
            <person name="Jones S.J."/>
            <person name="Pretorius I.S."/>
            <person name="Schmidt S.A."/>
            <person name="Borneman A.R."/>
        </authorList>
    </citation>
    <scope>NUCLEOTIDE SEQUENCE [LARGE SCALE GENOMIC DNA]</scope>
    <source>
        <strain evidence="3">cv. Chardonnay</strain>
        <tissue evidence="2">Leaf</tissue>
    </source>
</reference>
<keyword evidence="1" id="KW-0732">Signal</keyword>
<accession>A0A438E4F5</accession>
<comment type="caution">
    <text evidence="2">The sequence shown here is derived from an EMBL/GenBank/DDBJ whole genome shotgun (WGS) entry which is preliminary data.</text>
</comment>
<dbReference type="Proteomes" id="UP000288805">
    <property type="component" value="Unassembled WGS sequence"/>
</dbReference>
<proteinExistence type="predicted"/>
<dbReference type="AlphaFoldDB" id="A0A438E4F5"/>
<evidence type="ECO:0000313" key="2">
    <source>
        <dbReference type="EMBL" id="RVW42598.1"/>
    </source>
</evidence>
<gene>
    <name evidence="2" type="ORF">CK203_085396</name>
</gene>
<dbReference type="EMBL" id="QGNW01001402">
    <property type="protein sequence ID" value="RVW42598.1"/>
    <property type="molecule type" value="Genomic_DNA"/>
</dbReference>
<organism evidence="2 3">
    <name type="scientific">Vitis vinifera</name>
    <name type="common">Grape</name>
    <dbReference type="NCBI Taxonomy" id="29760"/>
    <lineage>
        <taxon>Eukaryota</taxon>
        <taxon>Viridiplantae</taxon>
        <taxon>Streptophyta</taxon>
        <taxon>Embryophyta</taxon>
        <taxon>Tracheophyta</taxon>
        <taxon>Spermatophyta</taxon>
        <taxon>Magnoliopsida</taxon>
        <taxon>eudicotyledons</taxon>
        <taxon>Gunneridae</taxon>
        <taxon>Pentapetalae</taxon>
        <taxon>rosids</taxon>
        <taxon>Vitales</taxon>
        <taxon>Vitaceae</taxon>
        <taxon>Viteae</taxon>
        <taxon>Vitis</taxon>
    </lineage>
</organism>
<protein>
    <recommendedName>
        <fullName evidence="4">Secreted protein</fullName>
    </recommendedName>
</protein>
<name>A0A438E4F5_VITVI</name>